<protein>
    <submittedName>
        <fullName evidence="5">Carbohydrate kinase</fullName>
    </submittedName>
</protein>
<sequence>MDMDKGKIVCFGELLLRLSPNMDRDWTSQDALPFYIGGAELNVATALANWQIPVSYVTALPDNYLSQQISGYISSKNIQADNILFSGNRMSIYYLPVGLDVKHNSVIYDRDHSSFADLKPGTINWDGVFEGCTWFHFSAISPALNKNSAAVCKEALEAASAKGITISVDLNYRSKLWQYGCEPISVMPDLVAYCNVIMGNIWAVDSLLGITSPVDDSDGKTQQELTDAAAASMALVQLKYPRAATLAYTYRLQDNYFAVVKKDSEAAASKYYTIPEIKDRVGSGDCFMAGLIYGLHKDYDADFIANYAAAAAVGKLQEAGDATKQSIENVEKRMI</sequence>
<keyword evidence="6" id="KW-1185">Reference proteome</keyword>
<evidence type="ECO:0000256" key="2">
    <source>
        <dbReference type="ARBA" id="ARBA00022679"/>
    </source>
</evidence>
<dbReference type="RefSeq" id="WP_020214208.1">
    <property type="nucleotide sequence ID" value="NZ_JRLX01000009.1"/>
</dbReference>
<dbReference type="SUPFAM" id="SSF53613">
    <property type="entry name" value="Ribokinase-like"/>
    <property type="match status" value="1"/>
</dbReference>
<dbReference type="InterPro" id="IPR052700">
    <property type="entry name" value="Carb_kinase_PfkB-like"/>
</dbReference>
<dbReference type="STRING" id="1121895.GCA_000378485_03045"/>
<dbReference type="PANTHER" id="PTHR43320:SF2">
    <property type="entry name" value="2-DEHYDRO-3-DEOXYGLUCONOKINASE_2-DEHYDRO-3-DEOXYGALACTONOKINASE"/>
    <property type="match status" value="1"/>
</dbReference>
<dbReference type="InterPro" id="IPR011611">
    <property type="entry name" value="PfkB_dom"/>
</dbReference>
<dbReference type="Pfam" id="PF00294">
    <property type="entry name" value="PfkB"/>
    <property type="match status" value="1"/>
</dbReference>
<evidence type="ECO:0000313" key="5">
    <source>
        <dbReference type="EMBL" id="KGO86570.1"/>
    </source>
</evidence>
<dbReference type="EMBL" id="JRLX01000009">
    <property type="protein sequence ID" value="KGO86570.1"/>
    <property type="molecule type" value="Genomic_DNA"/>
</dbReference>
<gene>
    <name evidence="5" type="ORF">Q765_10110</name>
</gene>
<name>A0A0A2ME51_9FLAO</name>
<reference evidence="5 6" key="1">
    <citation type="submission" date="2013-09" db="EMBL/GenBank/DDBJ databases">
        <authorList>
            <person name="Zeng Z."/>
            <person name="Chen C."/>
        </authorList>
    </citation>
    <scope>NUCLEOTIDE SEQUENCE [LARGE SCALE GENOMIC DNA]</scope>
    <source>
        <strain evidence="5 6">WB 3.3-2</strain>
    </source>
</reference>
<keyword evidence="3 5" id="KW-0418">Kinase</keyword>
<dbReference type="GO" id="GO:0016301">
    <property type="term" value="F:kinase activity"/>
    <property type="evidence" value="ECO:0007669"/>
    <property type="project" value="UniProtKB-KW"/>
</dbReference>
<dbReference type="Gene3D" id="3.40.1190.20">
    <property type="match status" value="1"/>
</dbReference>
<dbReference type="AlphaFoldDB" id="A0A0A2ME51"/>
<dbReference type="eggNOG" id="COG0524">
    <property type="taxonomic scope" value="Bacteria"/>
</dbReference>
<dbReference type="Proteomes" id="UP000030152">
    <property type="component" value="Unassembled WGS sequence"/>
</dbReference>
<feature type="domain" description="Carbohydrate kinase PfkB" evidence="4">
    <location>
        <begin position="7"/>
        <end position="323"/>
    </location>
</feature>
<organism evidence="5 6">
    <name type="scientific">Flavobacterium rivuli WB 3.3-2 = DSM 21788</name>
    <dbReference type="NCBI Taxonomy" id="1121895"/>
    <lineage>
        <taxon>Bacteria</taxon>
        <taxon>Pseudomonadati</taxon>
        <taxon>Bacteroidota</taxon>
        <taxon>Flavobacteriia</taxon>
        <taxon>Flavobacteriales</taxon>
        <taxon>Flavobacteriaceae</taxon>
        <taxon>Flavobacterium</taxon>
    </lineage>
</organism>
<dbReference type="CDD" id="cd01166">
    <property type="entry name" value="KdgK"/>
    <property type="match status" value="1"/>
</dbReference>
<evidence type="ECO:0000256" key="1">
    <source>
        <dbReference type="ARBA" id="ARBA00010688"/>
    </source>
</evidence>
<dbReference type="PANTHER" id="PTHR43320">
    <property type="entry name" value="SUGAR KINASE"/>
    <property type="match status" value="1"/>
</dbReference>
<dbReference type="InterPro" id="IPR029056">
    <property type="entry name" value="Ribokinase-like"/>
</dbReference>
<comment type="caution">
    <text evidence="5">The sequence shown here is derived from an EMBL/GenBank/DDBJ whole genome shotgun (WGS) entry which is preliminary data.</text>
</comment>
<evidence type="ECO:0000259" key="4">
    <source>
        <dbReference type="Pfam" id="PF00294"/>
    </source>
</evidence>
<accession>A0A0A2ME51</accession>
<evidence type="ECO:0000256" key="3">
    <source>
        <dbReference type="ARBA" id="ARBA00022777"/>
    </source>
</evidence>
<evidence type="ECO:0000313" key="6">
    <source>
        <dbReference type="Proteomes" id="UP000030152"/>
    </source>
</evidence>
<keyword evidence="2" id="KW-0808">Transferase</keyword>
<comment type="similarity">
    <text evidence="1">Belongs to the carbohydrate kinase PfkB family.</text>
</comment>
<proteinExistence type="inferred from homology"/>